<sequence>MMDNKPGPSSLFMWLTMACTLWPRGARRAVMAARADSMSALVWMARRSQLTKNRSSCAL</sequence>
<gene>
    <name evidence="1" type="ORF">THSYN_31635</name>
</gene>
<proteinExistence type="predicted"/>
<dbReference type="Proteomes" id="UP000232638">
    <property type="component" value="Plasmid pTs485"/>
</dbReference>
<dbReference type="AlphaFoldDB" id="A0A2K8UIU0"/>
<protein>
    <submittedName>
        <fullName evidence="1">Uncharacterized protein</fullName>
    </submittedName>
</protein>
<name>A0A2K8UIU0_9GAMM</name>
<dbReference type="KEGG" id="tsy:THSYN_31635"/>
<reference evidence="1 2" key="1">
    <citation type="submission" date="2017-03" db="EMBL/GenBank/DDBJ databases">
        <title>Complete genome sequence of Candidatus 'Thiodictyon syntrophicum' sp. nov. strain Cad16T, a photolithoautotroph purple sulfur bacterium isolated from an alpine meromictic lake.</title>
        <authorList>
            <person name="Luedin S.M."/>
            <person name="Pothier J.F."/>
            <person name="Danza F."/>
            <person name="Storelli N."/>
            <person name="Wittwer M."/>
            <person name="Tonolla M."/>
        </authorList>
    </citation>
    <scope>NUCLEOTIDE SEQUENCE [LARGE SCALE GENOMIC DNA]</scope>
    <source>
        <strain evidence="1 2">Cad16T</strain>
        <plasmid evidence="2">Plasmid pts485</plasmid>
    </source>
</reference>
<organism evidence="1 2">
    <name type="scientific">Candidatus Thiodictyon syntrophicum</name>
    <dbReference type="NCBI Taxonomy" id="1166950"/>
    <lineage>
        <taxon>Bacteria</taxon>
        <taxon>Pseudomonadati</taxon>
        <taxon>Pseudomonadota</taxon>
        <taxon>Gammaproteobacteria</taxon>
        <taxon>Chromatiales</taxon>
        <taxon>Chromatiaceae</taxon>
        <taxon>Thiodictyon</taxon>
    </lineage>
</organism>
<evidence type="ECO:0000313" key="2">
    <source>
        <dbReference type="Proteomes" id="UP000232638"/>
    </source>
</evidence>
<geneLocation type="plasmid" evidence="2">
    <name>pts485</name>
</geneLocation>
<accession>A0A2K8UIU0</accession>
<evidence type="ECO:0000313" key="1">
    <source>
        <dbReference type="EMBL" id="AUB85476.1"/>
    </source>
</evidence>
<dbReference type="EMBL" id="CP020372">
    <property type="protein sequence ID" value="AUB85476.1"/>
    <property type="molecule type" value="Genomic_DNA"/>
</dbReference>
<keyword evidence="1" id="KW-0614">Plasmid</keyword>
<dbReference type="PROSITE" id="PS51257">
    <property type="entry name" value="PROKAR_LIPOPROTEIN"/>
    <property type="match status" value="1"/>
</dbReference>
<keyword evidence="2" id="KW-1185">Reference proteome</keyword>